<organism evidence="1 2">
    <name type="scientific">phage PKM.Lu.22.1</name>
    <dbReference type="NCBI Taxonomy" id="3049197"/>
    <lineage>
        <taxon>Viruses</taxon>
        <taxon>Duplodnaviria</taxon>
        <taxon>Heunggongvirae</taxon>
        <taxon>Uroviricota</taxon>
        <taxon>Caudoviricetes</taxon>
        <taxon>Grimontviridae</taxon>
    </lineage>
</organism>
<protein>
    <submittedName>
        <fullName evidence="1">Uncharacterized protein</fullName>
    </submittedName>
</protein>
<proteinExistence type="predicted"/>
<sequence>MGNILSAITDGALDSIKSPLKVVKDIGKGDFSGAFKNLKHIPGNQERANKEILQSAGIRGWVGDHPGESAAAIVGSIFGGAALMGGGAAAAGGAGAAGVGGAAGGSAALGGAGAAGYLAPTAAGGVGATGAGSSLASTGALSAISSQAPSTAALLQMGNAGVGASTATAGASSFTPAMLTTQGAAASGGTYGAASAPAIALQTPAAGGASAGSSTMSNPETWNQISKLVNSVKKPEQEDQTLAPVPMGSGHRGNFNFDRKNFQNQALTQTYGELYNKPTKTPNIKF</sequence>
<name>A0AAF0R9G9_9CAUD</name>
<accession>A0AAF0R9G9</accession>
<dbReference type="Proteomes" id="UP001223176">
    <property type="component" value="Segment"/>
</dbReference>
<evidence type="ECO:0000313" key="1">
    <source>
        <dbReference type="EMBL" id="WHS68280.1"/>
    </source>
</evidence>
<evidence type="ECO:0000313" key="2">
    <source>
        <dbReference type="Proteomes" id="UP001223176"/>
    </source>
</evidence>
<reference evidence="1" key="1">
    <citation type="submission" date="2023-04" db="EMBL/GenBank/DDBJ databases">
        <title>Isolation and Characterization of Novel Plasmid-specific Phages Infecting Bacteria Carrying Diverse Conjugative Plasmids.</title>
        <authorList>
            <person name="Parra B."/>
            <person name="Cockx B."/>
            <person name="Lutz V.T."/>
            <person name="Bronsted L."/>
            <person name="Smets B.F."/>
            <person name="Dechesne A."/>
        </authorList>
    </citation>
    <scope>NUCLEOTIDE SEQUENCE</scope>
</reference>
<keyword evidence="2" id="KW-1185">Reference proteome</keyword>
<dbReference type="EMBL" id="OQ829281">
    <property type="protein sequence ID" value="WHS68280.1"/>
    <property type="molecule type" value="Genomic_DNA"/>
</dbReference>